<dbReference type="PANTHER" id="PTHR28049">
    <property type="entry name" value="TRANSMEMBRANE PROTEIN YOR223W"/>
    <property type="match status" value="1"/>
</dbReference>
<keyword evidence="2" id="KW-1133">Transmembrane helix</keyword>
<feature type="domain" description="Ubiquitin-like" evidence="3">
    <location>
        <begin position="43"/>
        <end position="123"/>
    </location>
</feature>
<dbReference type="SUPFAM" id="SSF54236">
    <property type="entry name" value="Ubiquitin-like"/>
    <property type="match status" value="1"/>
</dbReference>
<evidence type="ECO:0000259" key="3">
    <source>
        <dbReference type="PROSITE" id="PS50053"/>
    </source>
</evidence>
<dbReference type="Pfam" id="PF10302">
    <property type="entry name" value="Dsc3_N"/>
    <property type="match status" value="1"/>
</dbReference>
<dbReference type="AlphaFoldDB" id="A0A8J9X8B3"/>
<sequence>MLSNLMDSRRKGLVIAENDDGYDEDQNLLKEGPSSSRSEEDVLEIRIKSAKDATVHISRGATIASLQTAVLEQVKPEFLSSNDNSYVRLICKGRLLAPETATLADLKVEDLDVVHAVITKSSQKGPQALLQTGQVLSRRLRGTGIGADGRAIRNHPGDADPEESEEDDEEQGSERLGFDRLRASGLSRHEIRALRVYFNRSVEEWIRTHPEAAAAAASHESDGVRRRLRQEDVWMATQGPASEFRLNLAGWSQYHSLRRAAASSDLFQRPGGGSGGTSAVGTDRDFIWGFMLGFFVGFLMLVWVWMPTVPHKQKLGILTGISCQLALGLIHGKDGNEDDALGNGVTEDNGIFAN</sequence>
<keyword evidence="2" id="KW-0812">Transmembrane</keyword>
<feature type="transmembrane region" description="Helical" evidence="2">
    <location>
        <begin position="286"/>
        <end position="306"/>
    </location>
</feature>
<dbReference type="PANTHER" id="PTHR28049:SF1">
    <property type="entry name" value="DSC E3 UBIQUITIN LIGASE COMPLEX SUBUNIT 3"/>
    <property type="match status" value="1"/>
</dbReference>
<dbReference type="InterPro" id="IPR025390">
    <property type="entry name" value="Dsc3_C"/>
</dbReference>
<dbReference type="GO" id="GO:0044695">
    <property type="term" value="C:Dsc E3 ubiquitin ligase complex"/>
    <property type="evidence" value="ECO:0007669"/>
    <property type="project" value="InterPro"/>
</dbReference>
<protein>
    <recommendedName>
        <fullName evidence="3">Ubiquitin-like domain-containing protein</fullName>
    </recommendedName>
</protein>
<dbReference type="Gene3D" id="3.10.20.90">
    <property type="entry name" value="Phosphatidylinositol 3-kinase Catalytic Subunit, Chain A, domain 1"/>
    <property type="match status" value="1"/>
</dbReference>
<dbReference type="InterPro" id="IPR000626">
    <property type="entry name" value="Ubiquitin-like_dom"/>
</dbReference>
<feature type="compositionally biased region" description="Acidic residues" evidence="1">
    <location>
        <begin position="159"/>
        <end position="171"/>
    </location>
</feature>
<feature type="region of interest" description="Disordered" evidence="1">
    <location>
        <begin position="146"/>
        <end position="176"/>
    </location>
</feature>
<dbReference type="Proteomes" id="UP000836788">
    <property type="component" value="Chromosome 4"/>
</dbReference>
<keyword evidence="2" id="KW-0472">Membrane</keyword>
<reference evidence="4" key="1">
    <citation type="submission" date="2022-02" db="EMBL/GenBank/DDBJ databases">
        <authorList>
            <person name="Giguere J D."/>
        </authorList>
    </citation>
    <scope>NUCLEOTIDE SEQUENCE</scope>
    <source>
        <strain evidence="4">CCAP 1055/1</strain>
    </source>
</reference>
<evidence type="ECO:0000256" key="1">
    <source>
        <dbReference type="SAM" id="MobiDB-lite"/>
    </source>
</evidence>
<name>A0A8J9X8B3_PHATR</name>
<dbReference type="InterPro" id="IPR045226">
    <property type="entry name" value="Dsc3"/>
</dbReference>
<organism evidence="4">
    <name type="scientific">Phaeodactylum tricornutum</name>
    <name type="common">Diatom</name>
    <dbReference type="NCBI Taxonomy" id="2850"/>
    <lineage>
        <taxon>Eukaryota</taxon>
        <taxon>Sar</taxon>
        <taxon>Stramenopiles</taxon>
        <taxon>Ochrophyta</taxon>
        <taxon>Bacillariophyta</taxon>
        <taxon>Bacillariophyceae</taxon>
        <taxon>Bacillariophycidae</taxon>
        <taxon>Naviculales</taxon>
        <taxon>Phaeodactylaceae</taxon>
        <taxon>Phaeodactylum</taxon>
    </lineage>
</organism>
<dbReference type="InterPro" id="IPR019413">
    <property type="entry name" value="Dsc3_ub-like_dom"/>
</dbReference>
<proteinExistence type="predicted"/>
<gene>
    <name evidence="4" type="ORF">PTTT1_LOCUS41724</name>
</gene>
<dbReference type="Pfam" id="PF13373">
    <property type="entry name" value="Dsc3_C"/>
    <property type="match status" value="1"/>
</dbReference>
<dbReference type="EMBL" id="OU594945">
    <property type="protein sequence ID" value="CAG9289457.1"/>
    <property type="molecule type" value="Genomic_DNA"/>
</dbReference>
<dbReference type="PROSITE" id="PS50053">
    <property type="entry name" value="UBIQUITIN_2"/>
    <property type="match status" value="1"/>
</dbReference>
<evidence type="ECO:0000313" key="4">
    <source>
        <dbReference type="EMBL" id="CAG9289457.1"/>
    </source>
</evidence>
<dbReference type="InterPro" id="IPR029071">
    <property type="entry name" value="Ubiquitin-like_domsf"/>
</dbReference>
<accession>A0A8J9X8B3</accession>
<evidence type="ECO:0000256" key="2">
    <source>
        <dbReference type="SAM" id="Phobius"/>
    </source>
</evidence>
<dbReference type="GO" id="GO:0005783">
    <property type="term" value="C:endoplasmic reticulum"/>
    <property type="evidence" value="ECO:0007669"/>
    <property type="project" value="TreeGrafter"/>
</dbReference>